<dbReference type="InterPro" id="IPR001962">
    <property type="entry name" value="Asn_synthase"/>
</dbReference>
<organism evidence="12 13">
    <name type="scientific">Primorskyibacter sedentarius</name>
    <dbReference type="NCBI Taxonomy" id="745311"/>
    <lineage>
        <taxon>Bacteria</taxon>
        <taxon>Pseudomonadati</taxon>
        <taxon>Pseudomonadota</taxon>
        <taxon>Alphaproteobacteria</taxon>
        <taxon>Rhodobacterales</taxon>
        <taxon>Roseobacteraceae</taxon>
        <taxon>Primorskyibacter</taxon>
    </lineage>
</organism>
<feature type="domain" description="Glutamine amidotransferase type-2" evidence="11">
    <location>
        <begin position="2"/>
        <end position="223"/>
    </location>
</feature>
<reference evidence="12 13" key="1">
    <citation type="submission" date="2019-03" db="EMBL/GenBank/DDBJ databases">
        <title>Genomic Encyclopedia of Type Strains, Phase IV (KMG-IV): sequencing the most valuable type-strain genomes for metagenomic binning, comparative biology and taxonomic classification.</title>
        <authorList>
            <person name="Goeker M."/>
        </authorList>
    </citation>
    <scope>NUCLEOTIDE SEQUENCE [LARGE SCALE GENOMIC DNA]</scope>
    <source>
        <strain evidence="12 13">DSM 104836</strain>
    </source>
</reference>
<evidence type="ECO:0000313" key="12">
    <source>
        <dbReference type="EMBL" id="TCS59822.1"/>
    </source>
</evidence>
<dbReference type="PANTHER" id="PTHR43284">
    <property type="entry name" value="ASPARAGINE SYNTHETASE (GLUTAMINE-HYDROLYZING)"/>
    <property type="match status" value="1"/>
</dbReference>
<feature type="binding site" evidence="9">
    <location>
        <position position="105"/>
    </location>
    <ligand>
        <name>L-glutamine</name>
        <dbReference type="ChEBI" id="CHEBI:58359"/>
    </ligand>
</feature>
<accession>A0A4R3J3S0</accession>
<proteinExistence type="inferred from homology"/>
<dbReference type="InterPro" id="IPR033738">
    <property type="entry name" value="AsnB_N"/>
</dbReference>
<name>A0A4R3J3S0_9RHOB</name>
<dbReference type="Gene3D" id="3.60.20.10">
    <property type="entry name" value="Glutamine Phosphoribosylpyrophosphate, subunit 1, domain 1"/>
    <property type="match status" value="1"/>
</dbReference>
<evidence type="ECO:0000256" key="3">
    <source>
        <dbReference type="ARBA" id="ARBA00012737"/>
    </source>
</evidence>
<comment type="caution">
    <text evidence="12">The sequence shown here is derived from an EMBL/GenBank/DDBJ whole genome shotgun (WGS) entry which is preliminary data.</text>
</comment>
<dbReference type="PROSITE" id="PS51278">
    <property type="entry name" value="GATASE_TYPE_2"/>
    <property type="match status" value="1"/>
</dbReference>
<dbReference type="EMBL" id="SLZU01000018">
    <property type="protein sequence ID" value="TCS59822.1"/>
    <property type="molecule type" value="Genomic_DNA"/>
</dbReference>
<comment type="similarity">
    <text evidence="2">Belongs to the asparagine synthetase family.</text>
</comment>
<dbReference type="EC" id="6.3.5.4" evidence="3"/>
<dbReference type="SUPFAM" id="SSF52402">
    <property type="entry name" value="Adenine nucleotide alpha hydrolases-like"/>
    <property type="match status" value="1"/>
</dbReference>
<evidence type="ECO:0000256" key="7">
    <source>
        <dbReference type="ARBA" id="ARBA00048741"/>
    </source>
</evidence>
<dbReference type="GO" id="GO:0005829">
    <property type="term" value="C:cytosol"/>
    <property type="evidence" value="ECO:0007669"/>
    <property type="project" value="TreeGrafter"/>
</dbReference>
<evidence type="ECO:0000256" key="8">
    <source>
        <dbReference type="PIRSR" id="PIRSR001589-1"/>
    </source>
</evidence>
<keyword evidence="5 9" id="KW-0067">ATP-binding</keyword>
<feature type="binding site" evidence="9">
    <location>
        <position position="304"/>
    </location>
    <ligand>
        <name>ATP</name>
        <dbReference type="ChEBI" id="CHEBI:30616"/>
    </ligand>
</feature>
<dbReference type="Gene3D" id="3.40.50.620">
    <property type="entry name" value="HUPs"/>
    <property type="match status" value="1"/>
</dbReference>
<dbReference type="GO" id="GO:0006529">
    <property type="term" value="P:asparagine biosynthetic process"/>
    <property type="evidence" value="ECO:0007669"/>
    <property type="project" value="UniProtKB-KW"/>
</dbReference>
<feature type="binding site" evidence="9">
    <location>
        <begin position="377"/>
        <end position="378"/>
    </location>
    <ligand>
        <name>ATP</name>
        <dbReference type="ChEBI" id="CHEBI:30616"/>
    </ligand>
</feature>
<evidence type="ECO:0000256" key="9">
    <source>
        <dbReference type="PIRSR" id="PIRSR001589-2"/>
    </source>
</evidence>
<feature type="site" description="Important for beta-aspartyl-AMP intermediate formation" evidence="10">
    <location>
        <position position="379"/>
    </location>
</feature>
<dbReference type="RefSeq" id="WP_132247752.1">
    <property type="nucleotide sequence ID" value="NZ_SLZU01000018.1"/>
</dbReference>
<evidence type="ECO:0000313" key="13">
    <source>
        <dbReference type="Proteomes" id="UP000295696"/>
    </source>
</evidence>
<dbReference type="InterPro" id="IPR029055">
    <property type="entry name" value="Ntn_hydrolases_N"/>
</dbReference>
<protein>
    <recommendedName>
        <fullName evidence="3">asparagine synthase (glutamine-hydrolyzing)</fullName>
        <ecNumber evidence="3">6.3.5.4</ecNumber>
    </recommendedName>
</protein>
<dbReference type="GO" id="GO:0004066">
    <property type="term" value="F:asparagine synthase (glutamine-hydrolyzing) activity"/>
    <property type="evidence" value="ECO:0007669"/>
    <property type="project" value="UniProtKB-EC"/>
</dbReference>
<dbReference type="OrthoDB" id="9763290at2"/>
<keyword evidence="8" id="KW-0028">Amino-acid biosynthesis</keyword>
<evidence type="ECO:0000256" key="4">
    <source>
        <dbReference type="ARBA" id="ARBA00022741"/>
    </source>
</evidence>
<dbReference type="InterPro" id="IPR017932">
    <property type="entry name" value="GATase_2_dom"/>
</dbReference>
<dbReference type="Pfam" id="PF00733">
    <property type="entry name" value="Asn_synthase"/>
    <property type="match status" value="1"/>
</dbReference>
<dbReference type="PIRSF" id="PIRSF001589">
    <property type="entry name" value="Asn_synthetase_glu-h"/>
    <property type="match status" value="1"/>
</dbReference>
<evidence type="ECO:0000259" key="11">
    <source>
        <dbReference type="PROSITE" id="PS51278"/>
    </source>
</evidence>
<keyword evidence="6 8" id="KW-0315">Glutamine amidotransferase</keyword>
<evidence type="ECO:0000256" key="6">
    <source>
        <dbReference type="ARBA" id="ARBA00022962"/>
    </source>
</evidence>
<dbReference type="CDD" id="cd00712">
    <property type="entry name" value="AsnB"/>
    <property type="match status" value="1"/>
</dbReference>
<feature type="active site" description="For GATase activity" evidence="8">
    <location>
        <position position="2"/>
    </location>
</feature>
<dbReference type="NCBIfam" id="TIGR01536">
    <property type="entry name" value="asn_synth_AEB"/>
    <property type="match status" value="1"/>
</dbReference>
<evidence type="ECO:0000256" key="5">
    <source>
        <dbReference type="ARBA" id="ARBA00022840"/>
    </source>
</evidence>
<dbReference type="GO" id="GO:0005524">
    <property type="term" value="F:ATP binding"/>
    <property type="evidence" value="ECO:0007669"/>
    <property type="project" value="UniProtKB-KW"/>
</dbReference>
<evidence type="ECO:0000256" key="2">
    <source>
        <dbReference type="ARBA" id="ARBA00005752"/>
    </source>
</evidence>
<keyword evidence="8" id="KW-0061">Asparagine biosynthesis</keyword>
<keyword evidence="13" id="KW-1185">Reference proteome</keyword>
<evidence type="ECO:0000256" key="1">
    <source>
        <dbReference type="ARBA" id="ARBA00005187"/>
    </source>
</evidence>
<dbReference type="CDD" id="cd01991">
    <property type="entry name" value="Asn_synthase_B_C"/>
    <property type="match status" value="1"/>
</dbReference>
<comment type="pathway">
    <text evidence="1">Amino-acid biosynthesis; L-asparagine biosynthesis; L-asparagine from L-aspartate (L-Gln route): step 1/1.</text>
</comment>
<comment type="catalytic activity">
    <reaction evidence="7">
        <text>L-aspartate + L-glutamine + ATP + H2O = L-asparagine + L-glutamate + AMP + diphosphate + H(+)</text>
        <dbReference type="Rhea" id="RHEA:12228"/>
        <dbReference type="ChEBI" id="CHEBI:15377"/>
        <dbReference type="ChEBI" id="CHEBI:15378"/>
        <dbReference type="ChEBI" id="CHEBI:29985"/>
        <dbReference type="ChEBI" id="CHEBI:29991"/>
        <dbReference type="ChEBI" id="CHEBI:30616"/>
        <dbReference type="ChEBI" id="CHEBI:33019"/>
        <dbReference type="ChEBI" id="CHEBI:58048"/>
        <dbReference type="ChEBI" id="CHEBI:58359"/>
        <dbReference type="ChEBI" id="CHEBI:456215"/>
        <dbReference type="EC" id="6.3.5.4"/>
    </reaction>
</comment>
<dbReference type="Proteomes" id="UP000295696">
    <property type="component" value="Unassembled WGS sequence"/>
</dbReference>
<dbReference type="InterPro" id="IPR014729">
    <property type="entry name" value="Rossmann-like_a/b/a_fold"/>
</dbReference>
<dbReference type="InterPro" id="IPR006426">
    <property type="entry name" value="Asn_synth_AEB"/>
</dbReference>
<gene>
    <name evidence="12" type="ORF">EDD52_11833</name>
</gene>
<dbReference type="Pfam" id="PF13522">
    <property type="entry name" value="GATase_6"/>
    <property type="match status" value="1"/>
</dbReference>
<dbReference type="InterPro" id="IPR051786">
    <property type="entry name" value="ASN_synthetase/amidase"/>
</dbReference>
<sequence>MCGITGYLCASTPSLACERVLAPMMQAILHRGPDSSGHWCDPEVGLALGHLRLAIVDLSPAGAQPMVSASGRWVLCFNGEFYNHRQLRAEIEATGRAPAWRGTSDTETFLAGIDVWGLRETLDKTIGMFAISLWDRENRVLYLVRDRMGEKPLYYGWQGKGEQRTLLFGSELKALRAHPVFEGDIARSSLVEVLRHGNVGENRSVYEGIGKVRPGEIVMIEAQSSKVKKDFYWNGAEIAAAPKPPCRDDAKVVDELETLLLDAVGQQMMSDVPLGAFLSGGIDSSAIVGLMQHLSDRPIHTFSIGFHEARYNEAEFARAVANHLGTHHTDLYVTDQELRDVVPMLPMMYDEPFADSSQIPTFLVSKLAREHVTVSLSGDGGDELFCGYGRYAHASKLRAKLAAMPAPLRSLGAGAIRAIPAGALTTALAPIIPTPQGKEPIGQRLHRLANYARQPDLESLHRTMVSVWRFPEAAVPGAHHPPSMLSDHLPPRGDLTDIERMMQLDMLTYMVDDILAKVDRATMAVALESRAPLLDHRVVEFALSLPEDQKLRGNVTKWALRQVLYRHVPKELIERPKMGFEVPIGLWLRGSLKDWAAALLDPARLRREGNFDADLINRLWQQHLSERFNWGAQLWNVLMVQAWLDTLDV</sequence>
<dbReference type="PANTHER" id="PTHR43284:SF1">
    <property type="entry name" value="ASPARAGINE SYNTHETASE"/>
    <property type="match status" value="1"/>
</dbReference>
<evidence type="ECO:0000256" key="10">
    <source>
        <dbReference type="PIRSR" id="PIRSR001589-3"/>
    </source>
</evidence>
<keyword evidence="4 9" id="KW-0547">Nucleotide-binding</keyword>
<dbReference type="SUPFAM" id="SSF56235">
    <property type="entry name" value="N-terminal nucleophile aminohydrolases (Ntn hydrolases)"/>
    <property type="match status" value="1"/>
</dbReference>
<dbReference type="AlphaFoldDB" id="A0A4R3J3S0"/>